<evidence type="ECO:0000313" key="1">
    <source>
        <dbReference type="EMBL" id="MBB4846066.1"/>
    </source>
</evidence>
<dbReference type="RefSeq" id="WP_184304569.1">
    <property type="nucleotide sequence ID" value="NZ_JACHLP010000013.1"/>
</dbReference>
<sequence>MSKHKKNAARPCVVFDTGVLLHALLLNDERAKQLRMSWQAGACRPLIGTGSAQALIQALSYPALALDESQQHELLADFLPYAEVVVAQAKGVRRPAQTQGQVLPAALQDLLAAAGDRVDCLVSDTVKPAKVGVCRVASSEEFLASL</sequence>
<gene>
    <name evidence="1" type="ORF">HNP55_004620</name>
</gene>
<comment type="caution">
    <text evidence="1">The sequence shown here is derived from an EMBL/GenBank/DDBJ whole genome shotgun (WGS) entry which is preliminary data.</text>
</comment>
<keyword evidence="2" id="KW-1185">Reference proteome</keyword>
<evidence type="ECO:0000313" key="2">
    <source>
        <dbReference type="Proteomes" id="UP000562027"/>
    </source>
</evidence>
<name>A0A840LD22_9BURK</name>
<dbReference type="EMBL" id="JACHLP010000013">
    <property type="protein sequence ID" value="MBB4846066.1"/>
    <property type="molecule type" value="Genomic_DNA"/>
</dbReference>
<reference evidence="1 2" key="1">
    <citation type="submission" date="2020-08" db="EMBL/GenBank/DDBJ databases">
        <title>Functional genomics of gut bacteria from endangered species of beetles.</title>
        <authorList>
            <person name="Carlos-Shanley C."/>
        </authorList>
    </citation>
    <scope>NUCLEOTIDE SEQUENCE [LARGE SCALE GENOMIC DNA]</scope>
    <source>
        <strain evidence="1 2">S00239</strain>
    </source>
</reference>
<accession>A0A840LD22</accession>
<dbReference type="Proteomes" id="UP000562027">
    <property type="component" value="Unassembled WGS sequence"/>
</dbReference>
<proteinExistence type="predicted"/>
<organism evidence="1 2">
    <name type="scientific">Roseateles oligotrophus</name>
    <dbReference type="NCBI Taxonomy" id="1769250"/>
    <lineage>
        <taxon>Bacteria</taxon>
        <taxon>Pseudomonadati</taxon>
        <taxon>Pseudomonadota</taxon>
        <taxon>Betaproteobacteria</taxon>
        <taxon>Burkholderiales</taxon>
        <taxon>Sphaerotilaceae</taxon>
        <taxon>Roseateles</taxon>
    </lineage>
</organism>
<dbReference type="AlphaFoldDB" id="A0A840LD22"/>
<protein>
    <submittedName>
        <fullName evidence="1">Acid phosphatase family membrane protein YuiD</fullName>
    </submittedName>
</protein>